<evidence type="ECO:0000313" key="3">
    <source>
        <dbReference type="Proteomes" id="UP000182977"/>
    </source>
</evidence>
<dbReference type="InterPro" id="IPR006311">
    <property type="entry name" value="TAT_signal"/>
</dbReference>
<keyword evidence="3" id="KW-1185">Reference proteome</keyword>
<evidence type="ECO:0000313" key="2">
    <source>
        <dbReference type="EMBL" id="SDU51462.1"/>
    </source>
</evidence>
<evidence type="ECO:0008006" key="4">
    <source>
        <dbReference type="Google" id="ProtNLM"/>
    </source>
</evidence>
<dbReference type="Proteomes" id="UP000182977">
    <property type="component" value="Chromosome I"/>
</dbReference>
<dbReference type="OrthoDB" id="2016477at2"/>
<name>A0A1H2J587_9ACTN</name>
<reference evidence="3" key="1">
    <citation type="submission" date="2016-10" db="EMBL/GenBank/DDBJ databases">
        <authorList>
            <person name="Varghese N."/>
            <person name="Submissions S."/>
        </authorList>
    </citation>
    <scope>NUCLEOTIDE SEQUENCE [LARGE SCALE GENOMIC DNA]</scope>
    <source>
        <strain evidence="3">DSM 45079</strain>
    </source>
</reference>
<dbReference type="RefSeq" id="WP_046770874.1">
    <property type="nucleotide sequence ID" value="NZ_LBMC01000037.1"/>
</dbReference>
<sequence length="377" mass="40914">MSGALTRRTLIAGASAAGLALTVPRAASGAEPTAYAAFRVVRTRPDTPSVPEITLPAGYSILAGTRYSVASRAEYYTFVVGPRSTGIEIAVRWPDVAVETVVHQDTRLALRPDPADGDRFTFTLPVTQTSADANQPTLQVWSFPENVSGMNWRIEHNDADRVAGPWTTVPWPAGEVKSVVHQLVAANYICHASGLVATAAAKGHRWVLMGFETNNTLHADNPPHWHISYNSGRDFNAKTHNPHLWLDREGKNFYNGMDVTGLGRLRYYVGDPAPLYDFIGTDNGGRGNLTCTMTLREDGGIDLAAPTGPTYAIAAGRDGTLLEEVTVLRDNAPWLRIATVDRVKFGVTAFEVTGLADPSESVSRVLRYDRLTGVITR</sequence>
<dbReference type="STRING" id="419479.SAMN04488563_2305"/>
<accession>A0A1H2J587</accession>
<feature type="chain" id="PRO_5009277239" description="Tat (Twin-arginine translocation) pathway signal sequence" evidence="1">
    <location>
        <begin position="30"/>
        <end position="377"/>
    </location>
</feature>
<keyword evidence="1" id="KW-0732">Signal</keyword>
<proteinExistence type="predicted"/>
<dbReference type="AlphaFoldDB" id="A0A1H2J587"/>
<dbReference type="EMBL" id="LT629791">
    <property type="protein sequence ID" value="SDU51462.1"/>
    <property type="molecule type" value="Genomic_DNA"/>
</dbReference>
<dbReference type="PROSITE" id="PS51318">
    <property type="entry name" value="TAT"/>
    <property type="match status" value="1"/>
</dbReference>
<feature type="signal peptide" evidence="1">
    <location>
        <begin position="1"/>
        <end position="29"/>
    </location>
</feature>
<evidence type="ECO:0000256" key="1">
    <source>
        <dbReference type="SAM" id="SignalP"/>
    </source>
</evidence>
<gene>
    <name evidence="2" type="ORF">SAMN04488563_2305</name>
</gene>
<protein>
    <recommendedName>
        <fullName evidence="4">Tat (Twin-arginine translocation) pathway signal sequence</fullName>
    </recommendedName>
</protein>
<organism evidence="2 3">
    <name type="scientific">Jiangella alkaliphila</name>
    <dbReference type="NCBI Taxonomy" id="419479"/>
    <lineage>
        <taxon>Bacteria</taxon>
        <taxon>Bacillati</taxon>
        <taxon>Actinomycetota</taxon>
        <taxon>Actinomycetes</taxon>
        <taxon>Jiangellales</taxon>
        <taxon>Jiangellaceae</taxon>
        <taxon>Jiangella</taxon>
    </lineage>
</organism>